<accession>A0A857N9V5</accession>
<name>A0A857N9V5_9BACT</name>
<keyword evidence="1" id="KW-0732">Signal</keyword>
<keyword evidence="3" id="KW-1185">Reference proteome</keyword>
<protein>
    <submittedName>
        <fullName evidence="2">Uncharacterized protein</fullName>
    </submittedName>
</protein>
<gene>
    <name evidence="2" type="ORF">MICH65_0209</name>
</gene>
<feature type="signal peptide" evidence="1">
    <location>
        <begin position="1"/>
        <end position="23"/>
    </location>
</feature>
<reference evidence="3" key="1">
    <citation type="journal article" date="2020" name="Microorganisms">
        <title>Complete Genome of a Member of a New Bacterial Lineage in the Microgenomates Group Reveals an Unusual Nucleotide Composition Disparity Between Two Strands of DNA and Limited Metabolic Potential.</title>
        <authorList>
            <person name="Kadnikov V.V."/>
            <person name="Mardanov A.V."/>
            <person name="Beletsky A.V."/>
            <person name="Karnachuk O.V."/>
            <person name="Ravin N.V."/>
        </authorList>
    </citation>
    <scope>NUCLEOTIDE SEQUENCE [LARGE SCALE GENOMIC DNA]</scope>
</reference>
<dbReference type="RefSeq" id="WP_161931583.1">
    <property type="nucleotide sequence ID" value="NZ_CP047901.1"/>
</dbReference>
<dbReference type="KEGG" id="caqa:MICH65_0209"/>
<dbReference type="AlphaFoldDB" id="A0A857N9V5"/>
<dbReference type="EMBL" id="CP047901">
    <property type="protein sequence ID" value="QHO63190.1"/>
    <property type="molecule type" value="Genomic_DNA"/>
</dbReference>
<organism evidence="2 3">
    <name type="scientific">Candidatus Chazhemtobacterium aquaticus</name>
    <dbReference type="NCBI Taxonomy" id="2715735"/>
    <lineage>
        <taxon>Bacteria</taxon>
        <taxon>Candidatus Chazhemtobacteraceae</taxon>
        <taxon>Candidatus Chazhemtobacterium</taxon>
    </lineage>
</organism>
<dbReference type="Proteomes" id="UP000463983">
    <property type="component" value="Chromosome"/>
</dbReference>
<evidence type="ECO:0000313" key="3">
    <source>
        <dbReference type="Proteomes" id="UP000463983"/>
    </source>
</evidence>
<sequence length="1116" mass="123565">MRYLLATLSTLLITSLLTNTVFAQANPAGTVGPEIAVPNAGTTVIAAQSYTGVVSVINYIDIDGPVAFNSVPIKNLNVPTILRVDISANTSNEDIVAYANSLNSVVDTEFPNGLKVVVLSVETNNLDWWYGSPGQSNDEASIRQGAREYAEKFILFAQTIRQDLPLAPAPPDLFNGVFNADPWMDEFTRSGTCPYVDYNVSDIFELTPTVGGGAYAWNTVHLYQQEKMCGKDVIHFEGWGINPNNPPPTVKQQVDWFQNTPLPPGIETATTLILPHCPPEYDASLDQTVNGFIDWWYYINGRVFTSDGLEIDPESCTEREKPDCYYDGNLTRPGGTCKSRVPYVHSALEQYAPQCTLTPQGSLSRTSCGIPPTITNLPNDPQEYMDVRLLVNYSQLQLGGLGPDHTAWRSIPIDNLARGYPYNALADKPLSVTEDTPKEAFRTWWRLLSLRQQIEAKAEFFQRFRIQDPPIFDSEFAYSQGGSTQTYTISELENILPDCLRLFPVPNRCGITADSLTPEQTYYRLPETTRAMYDAFLPFDFDNVRGYLALQYKDPTDFLSGENRNRAGVIADNLPYIQALVDILSNKVSGILTALSPQWLNTLRTDTLPTSKDYTIEYEESGEINLTPESQQSFTHMAAAARTNSEYGADWASDLATTCYNPENQDPTLSSPLTYPQKLEAQDPYLPLPGSEYTDVLDQSVLIPTETSIYYGTPTTSGSDITCTYETGNTCSYDINTGSCPPLYITNTTGGIPGQRDPDLPVRSQVGRSIITFANPLMTDISRLISEPYLGMPDTSGTYNWASHMNLSLYHQMLTRDFTPQPQPFTEMFSEYTEDPMYAKQAQYQASKDNDSAVTLSAQAGGTGDQTGLVARKGGQLEIDLCKLRNFWLRPDSLQIGDPEDCQQLDQYISTPNQPYELTTPGSTDSACQVKQYLFENICPGGSCSSYVVDTALSTSCSGKVINPYFAITVALNENGGLTSIHSDGTNVKHFGCAPFDIGATMYGHDIPSKTSCFTDTISNDCRDNKTDLETLQEYGYSASYLRTLNNILRVLGACSADQVNQQQLCVPIWVSPSQAQSISNSLLPILTSQRSLWFRYYQGYLEAMATDNQCSLYQP</sequence>
<evidence type="ECO:0000313" key="2">
    <source>
        <dbReference type="EMBL" id="QHO63190.1"/>
    </source>
</evidence>
<evidence type="ECO:0000256" key="1">
    <source>
        <dbReference type="SAM" id="SignalP"/>
    </source>
</evidence>
<proteinExistence type="predicted"/>
<feature type="chain" id="PRO_5032876248" evidence="1">
    <location>
        <begin position="24"/>
        <end position="1116"/>
    </location>
</feature>